<feature type="transmembrane region" description="Helical" evidence="1">
    <location>
        <begin position="126"/>
        <end position="148"/>
    </location>
</feature>
<dbReference type="STRING" id="1148.gene:10498260"/>
<dbReference type="PANTHER" id="PTHR36009">
    <property type="match status" value="1"/>
</dbReference>
<evidence type="ECO:0000256" key="1">
    <source>
        <dbReference type="SAM" id="Phobius"/>
    </source>
</evidence>
<dbReference type="EnsemblBacteria" id="BAA17397">
    <property type="protein sequence ID" value="BAA17397"/>
    <property type="gene ID" value="BAA17397"/>
</dbReference>
<dbReference type="PIR" id="S77550">
    <property type="entry name" value="S77550"/>
</dbReference>
<feature type="transmembrane region" description="Helical" evidence="1">
    <location>
        <begin position="78"/>
        <end position="99"/>
    </location>
</feature>
<dbReference type="KEGG" id="syn:slr1215"/>
<evidence type="ECO:0000313" key="2">
    <source>
        <dbReference type="EMBL" id="BAA17397.1"/>
    </source>
</evidence>
<dbReference type="AlphaFoldDB" id="P73366"/>
<keyword evidence="1" id="KW-1133">Transmembrane helix</keyword>
<dbReference type="InParanoid" id="P73366"/>
<dbReference type="IntAct" id="P73366">
    <property type="interactions" value="11"/>
</dbReference>
<proteinExistence type="predicted"/>
<dbReference type="EMBL" id="BA000022">
    <property type="protein sequence ID" value="BAA17397.1"/>
    <property type="molecule type" value="Genomic_DNA"/>
</dbReference>
<dbReference type="eggNOG" id="ENOG502Z8HF">
    <property type="taxonomic scope" value="Bacteria"/>
</dbReference>
<keyword evidence="1" id="KW-0472">Membrane</keyword>
<evidence type="ECO:0000313" key="3">
    <source>
        <dbReference type="Proteomes" id="UP000001425"/>
    </source>
</evidence>
<reference evidence="2 3" key="2">
    <citation type="journal article" date="1996" name="DNA Res.">
        <title>Sequence analysis of the genome of the unicellular cyanobacterium Synechocystis sp. strain PCC6803. II. Sequence determination of the entire genome and assignment of potential protein-coding regions.</title>
        <authorList>
            <person name="Kaneko T."/>
            <person name="Sato S."/>
            <person name="Kotani H."/>
            <person name="Tanaka A."/>
            <person name="Asamizu E."/>
            <person name="Nakamura Y."/>
            <person name="Miyajima N."/>
            <person name="Hirosawa M."/>
            <person name="Sugiura M."/>
            <person name="Sasamoto S."/>
            <person name="Kimura T."/>
            <person name="Hosouchi T."/>
            <person name="Matsuno A."/>
            <person name="Muraki A."/>
            <person name="Nakazaki N."/>
            <person name="Naruo K."/>
            <person name="Okumura S."/>
            <person name="Shimpo S."/>
            <person name="Takeuchi C."/>
            <person name="Wada T."/>
            <person name="Watanabe A."/>
            <person name="Yamada M."/>
            <person name="Yasuda M."/>
            <person name="Tabata S."/>
        </authorList>
    </citation>
    <scope>NUCLEOTIDE SEQUENCE [LARGE SCALE GENOMIC DNA]</scope>
    <source>
        <strain evidence="3">ATCC 27184 / PCC 6803 / Kazusa</strain>
    </source>
</reference>
<organism evidence="2 3">
    <name type="scientific">Synechocystis sp. (strain ATCC 27184 / PCC 6803 / Kazusa)</name>
    <dbReference type="NCBI Taxonomy" id="1111708"/>
    <lineage>
        <taxon>Bacteria</taxon>
        <taxon>Bacillati</taxon>
        <taxon>Cyanobacteriota</taxon>
        <taxon>Cyanophyceae</taxon>
        <taxon>Synechococcales</taxon>
        <taxon>Merismopediaceae</taxon>
        <taxon>Synechocystis</taxon>
    </lineage>
</organism>
<dbReference type="PaxDb" id="1148-1652475"/>
<dbReference type="Proteomes" id="UP000001425">
    <property type="component" value="Chromosome"/>
</dbReference>
<dbReference type="PANTHER" id="PTHR36009:SF3">
    <property type="entry name" value="TRANSMEMBRANE PROTEIN"/>
    <property type="match status" value="1"/>
</dbReference>
<reference evidence="2 3" key="1">
    <citation type="journal article" date="1995" name="DNA Res.">
        <title>Sequence analysis of the genome of the unicellular cyanobacterium Synechocystis sp. strain PCC6803. I. Sequence features in the 1 Mb region from map positions 64% to 92% of the genome.</title>
        <authorList>
            <person name="Kaneko T."/>
            <person name="Tanaka A."/>
            <person name="Sato S."/>
            <person name="Kotani H."/>
            <person name="Sazuka T."/>
            <person name="Miyajima N."/>
            <person name="Sugiura M."/>
            <person name="Tabata S."/>
        </authorList>
    </citation>
    <scope>NUCLEOTIDE SEQUENCE [LARGE SCALE GENOMIC DNA]</scope>
    <source>
        <strain evidence="3">ATCC 27184 / PCC 6803 / Kazusa</strain>
    </source>
</reference>
<sequence>MVLNRLALACLWLALVIFAFGFAPPSNPQTLVLIKSLSLGQWQDINPVIIALFNLMGIWPMTYAAMLLGDRQGRKFPAWPFVAGSFFLGAFALLPYLVFWPPTAPTDPAPSNLGSSKLTKFWRSPWLGRVLFLLAIACVSGAVFRGDWADYGQQLQTNQFIAVMSSDFLCLTLAFPLVLAQELKHQKASPSLLLVLGSTVPLFGALAYLSIRPNFVVKDQIS</sequence>
<keyword evidence="3" id="KW-1185">Reference proteome</keyword>
<name>P73366_SYNY3</name>
<gene>
    <name evidence="2" type="ordered locus">slr1215</name>
</gene>
<keyword evidence="1" id="KW-0812">Transmembrane</keyword>
<protein>
    <submittedName>
        <fullName evidence="2">Slr1215 protein</fullName>
    </submittedName>
</protein>
<dbReference type="PhylomeDB" id="P73366"/>
<feature type="transmembrane region" description="Helical" evidence="1">
    <location>
        <begin position="45"/>
        <end position="66"/>
    </location>
</feature>
<accession>P73366</accession>
<feature type="transmembrane region" description="Helical" evidence="1">
    <location>
        <begin position="160"/>
        <end position="179"/>
    </location>
</feature>
<feature type="transmembrane region" description="Helical" evidence="1">
    <location>
        <begin position="191"/>
        <end position="211"/>
    </location>
</feature>